<dbReference type="SMART" id="SM00406">
    <property type="entry name" value="IGv"/>
    <property type="match status" value="1"/>
</dbReference>
<evidence type="ECO:0000256" key="1">
    <source>
        <dbReference type="SAM" id="SignalP"/>
    </source>
</evidence>
<evidence type="ECO:0000313" key="3">
    <source>
        <dbReference type="Ensembl" id="ENSPSIP00000002170.1"/>
    </source>
</evidence>
<dbReference type="eggNOG" id="ENOG502S4P8">
    <property type="taxonomic scope" value="Eukaryota"/>
</dbReference>
<proteinExistence type="predicted"/>
<evidence type="ECO:0000313" key="4">
    <source>
        <dbReference type="Proteomes" id="UP000007267"/>
    </source>
</evidence>
<dbReference type="EMBL" id="AGCU01152929">
    <property type="status" value="NOT_ANNOTATED_CDS"/>
    <property type="molecule type" value="Genomic_DNA"/>
</dbReference>
<feature type="signal peptide" evidence="1">
    <location>
        <begin position="1"/>
        <end position="28"/>
    </location>
</feature>
<dbReference type="Gene3D" id="2.60.40.10">
    <property type="entry name" value="Immunoglobulins"/>
    <property type="match status" value="1"/>
</dbReference>
<dbReference type="InterPro" id="IPR050150">
    <property type="entry name" value="IgV_Light_Chain"/>
</dbReference>
<protein>
    <recommendedName>
        <fullName evidence="2">Ig-like domain-containing protein</fullName>
    </recommendedName>
</protein>
<dbReference type="PANTHER" id="PTHR23267">
    <property type="entry name" value="IMMUNOGLOBULIN LIGHT CHAIN"/>
    <property type="match status" value="1"/>
</dbReference>
<dbReference type="AlphaFoldDB" id="K7F2B0"/>
<name>K7F2B0_PELSI</name>
<evidence type="ECO:0000259" key="2">
    <source>
        <dbReference type="PROSITE" id="PS50835"/>
    </source>
</evidence>
<dbReference type="Proteomes" id="UP000007267">
    <property type="component" value="Unassembled WGS sequence"/>
</dbReference>
<feature type="chain" id="PRO_5003901144" description="Ig-like domain-containing protein" evidence="1">
    <location>
        <begin position="29"/>
        <end position="127"/>
    </location>
</feature>
<sequence length="127" mass="13648">RKPSSSGSTMAWAPLLLAVLTYCSGASAQPTLTQPPSDSVSLGNTVKFSCTLSSQHSSYVVGWYQQRDGQAPKFLWHTSGTKGEGVPDRFTISDSGAIRYLTITNVQPEDEATYYCGAYYSIGSSYG</sequence>
<dbReference type="PROSITE" id="PS50835">
    <property type="entry name" value="IG_LIKE"/>
    <property type="match status" value="1"/>
</dbReference>
<dbReference type="GeneTree" id="ENSGT00940000153934"/>
<dbReference type="InterPro" id="IPR013106">
    <property type="entry name" value="Ig_V-set"/>
</dbReference>
<organism evidence="3 4">
    <name type="scientific">Pelodiscus sinensis</name>
    <name type="common">Chinese softshell turtle</name>
    <name type="synonym">Trionyx sinensis</name>
    <dbReference type="NCBI Taxonomy" id="13735"/>
    <lineage>
        <taxon>Eukaryota</taxon>
        <taxon>Metazoa</taxon>
        <taxon>Chordata</taxon>
        <taxon>Craniata</taxon>
        <taxon>Vertebrata</taxon>
        <taxon>Euteleostomi</taxon>
        <taxon>Archelosauria</taxon>
        <taxon>Testudinata</taxon>
        <taxon>Testudines</taxon>
        <taxon>Cryptodira</taxon>
        <taxon>Trionychia</taxon>
        <taxon>Trionychidae</taxon>
        <taxon>Pelodiscus</taxon>
    </lineage>
</organism>
<keyword evidence="1" id="KW-0732">Signal</keyword>
<dbReference type="InterPro" id="IPR003599">
    <property type="entry name" value="Ig_sub"/>
</dbReference>
<dbReference type="InterPro" id="IPR007110">
    <property type="entry name" value="Ig-like_dom"/>
</dbReference>
<accession>K7F2B0</accession>
<dbReference type="Ensembl" id="ENSPSIT00000002177.1">
    <property type="protein sequence ID" value="ENSPSIP00000002170.1"/>
    <property type="gene ID" value="ENSPSIG00000002166.1"/>
</dbReference>
<feature type="domain" description="Ig-like" evidence="2">
    <location>
        <begin position="30"/>
        <end position="127"/>
    </location>
</feature>
<reference evidence="3" key="3">
    <citation type="submission" date="2025-08" db="UniProtKB">
        <authorList>
            <consortium name="Ensembl"/>
        </authorList>
    </citation>
    <scope>IDENTIFICATION</scope>
</reference>
<dbReference type="InterPro" id="IPR013783">
    <property type="entry name" value="Ig-like_fold"/>
</dbReference>
<dbReference type="SUPFAM" id="SSF48726">
    <property type="entry name" value="Immunoglobulin"/>
    <property type="match status" value="1"/>
</dbReference>
<keyword evidence="4" id="KW-1185">Reference proteome</keyword>
<dbReference type="STRING" id="13735.ENSPSIP00000002170"/>
<reference evidence="4" key="2">
    <citation type="journal article" date="2013" name="Nat. Genet.">
        <title>The draft genomes of soft-shell turtle and green sea turtle yield insights into the development and evolution of the turtle-specific body plan.</title>
        <authorList>
            <person name="Wang Z."/>
            <person name="Pascual-Anaya J."/>
            <person name="Zadissa A."/>
            <person name="Li W."/>
            <person name="Niimura Y."/>
            <person name="Huang Z."/>
            <person name="Li C."/>
            <person name="White S."/>
            <person name="Xiong Z."/>
            <person name="Fang D."/>
            <person name="Wang B."/>
            <person name="Ming Y."/>
            <person name="Chen Y."/>
            <person name="Zheng Y."/>
            <person name="Kuraku S."/>
            <person name="Pignatelli M."/>
            <person name="Herrero J."/>
            <person name="Beal K."/>
            <person name="Nozawa M."/>
            <person name="Li Q."/>
            <person name="Wang J."/>
            <person name="Zhang H."/>
            <person name="Yu L."/>
            <person name="Shigenobu S."/>
            <person name="Wang J."/>
            <person name="Liu J."/>
            <person name="Flicek P."/>
            <person name="Searle S."/>
            <person name="Wang J."/>
            <person name="Kuratani S."/>
            <person name="Yin Y."/>
            <person name="Aken B."/>
            <person name="Zhang G."/>
            <person name="Irie N."/>
        </authorList>
    </citation>
    <scope>NUCLEOTIDE SEQUENCE [LARGE SCALE GENOMIC DNA]</scope>
    <source>
        <strain evidence="4">Daiwa-1</strain>
    </source>
</reference>
<dbReference type="Pfam" id="PF07686">
    <property type="entry name" value="V-set"/>
    <property type="match status" value="1"/>
</dbReference>
<dbReference type="SMART" id="SM00409">
    <property type="entry name" value="IG"/>
    <property type="match status" value="1"/>
</dbReference>
<reference evidence="4" key="1">
    <citation type="submission" date="2011-10" db="EMBL/GenBank/DDBJ databases">
        <authorList>
            <consortium name="Soft-shell Turtle Genome Consortium"/>
        </authorList>
    </citation>
    <scope>NUCLEOTIDE SEQUENCE [LARGE SCALE GENOMIC DNA]</scope>
    <source>
        <strain evidence="4">Daiwa-1</strain>
    </source>
</reference>
<dbReference type="InterPro" id="IPR036179">
    <property type="entry name" value="Ig-like_dom_sf"/>
</dbReference>
<reference evidence="3" key="4">
    <citation type="submission" date="2025-09" db="UniProtKB">
        <authorList>
            <consortium name="Ensembl"/>
        </authorList>
    </citation>
    <scope>IDENTIFICATION</scope>
</reference>